<gene>
    <name evidence="2" type="ORF">PR048_024938</name>
</gene>
<evidence type="ECO:0000313" key="3">
    <source>
        <dbReference type="Proteomes" id="UP001159363"/>
    </source>
</evidence>
<proteinExistence type="predicted"/>
<sequence>MGGVDCLDENLARSSGKKFTQLEFRREIVQVYLSKFVNLSKGLGRPSTSSSKSEYLRRSSLTA</sequence>
<accession>A0ABQ9GPY1</accession>
<reference evidence="2 3" key="1">
    <citation type="submission" date="2023-02" db="EMBL/GenBank/DDBJ databases">
        <title>LHISI_Scaffold_Assembly.</title>
        <authorList>
            <person name="Stuart O.P."/>
            <person name="Cleave R."/>
            <person name="Magrath M.J.L."/>
            <person name="Mikheyev A.S."/>
        </authorList>
    </citation>
    <scope>NUCLEOTIDE SEQUENCE [LARGE SCALE GENOMIC DNA]</scope>
    <source>
        <strain evidence="2">Daus_M_001</strain>
        <tissue evidence="2">Leg muscle</tissue>
    </source>
</reference>
<name>A0ABQ9GPY1_9NEOP</name>
<dbReference type="EMBL" id="JARBHB010000010">
    <property type="protein sequence ID" value="KAJ8874097.1"/>
    <property type="molecule type" value="Genomic_DNA"/>
</dbReference>
<protein>
    <submittedName>
        <fullName evidence="2">Uncharacterized protein</fullName>
    </submittedName>
</protein>
<evidence type="ECO:0000313" key="2">
    <source>
        <dbReference type="EMBL" id="KAJ8874097.1"/>
    </source>
</evidence>
<comment type="caution">
    <text evidence="2">The sequence shown here is derived from an EMBL/GenBank/DDBJ whole genome shotgun (WGS) entry which is preliminary data.</text>
</comment>
<feature type="region of interest" description="Disordered" evidence="1">
    <location>
        <begin position="41"/>
        <end position="63"/>
    </location>
</feature>
<keyword evidence="3" id="KW-1185">Reference proteome</keyword>
<evidence type="ECO:0000256" key="1">
    <source>
        <dbReference type="SAM" id="MobiDB-lite"/>
    </source>
</evidence>
<dbReference type="Proteomes" id="UP001159363">
    <property type="component" value="Chromosome 9"/>
</dbReference>
<organism evidence="2 3">
    <name type="scientific">Dryococelus australis</name>
    <dbReference type="NCBI Taxonomy" id="614101"/>
    <lineage>
        <taxon>Eukaryota</taxon>
        <taxon>Metazoa</taxon>
        <taxon>Ecdysozoa</taxon>
        <taxon>Arthropoda</taxon>
        <taxon>Hexapoda</taxon>
        <taxon>Insecta</taxon>
        <taxon>Pterygota</taxon>
        <taxon>Neoptera</taxon>
        <taxon>Polyneoptera</taxon>
        <taxon>Phasmatodea</taxon>
        <taxon>Verophasmatodea</taxon>
        <taxon>Anareolatae</taxon>
        <taxon>Phasmatidae</taxon>
        <taxon>Eurycanthinae</taxon>
        <taxon>Dryococelus</taxon>
    </lineage>
</organism>
<feature type="compositionally biased region" description="Low complexity" evidence="1">
    <location>
        <begin position="47"/>
        <end position="63"/>
    </location>
</feature>